<protein>
    <submittedName>
        <fullName evidence="2">3-beta hydroxysteroid dehydrogenase</fullName>
    </submittedName>
</protein>
<dbReference type="Pfam" id="PF01073">
    <property type="entry name" value="3Beta_HSD"/>
    <property type="match status" value="1"/>
</dbReference>
<dbReference type="InterPro" id="IPR051783">
    <property type="entry name" value="NAD(P)-dependent_oxidoreduct"/>
</dbReference>
<dbReference type="InterPro" id="IPR002225">
    <property type="entry name" value="3Beta_OHSteriod_DH/Estase"/>
</dbReference>
<dbReference type="Gene3D" id="3.40.50.720">
    <property type="entry name" value="NAD(P)-binding Rossmann-like Domain"/>
    <property type="match status" value="1"/>
</dbReference>
<proteinExistence type="predicted"/>
<name>A0ABQ2IVB9_9PSEU</name>
<dbReference type="Proteomes" id="UP000597656">
    <property type="component" value="Unassembled WGS sequence"/>
</dbReference>
<accession>A0ABQ2IVB9</accession>
<feature type="domain" description="3-beta hydroxysteroid dehydrogenase/isomerase" evidence="1">
    <location>
        <begin position="2"/>
        <end position="191"/>
    </location>
</feature>
<dbReference type="InterPro" id="IPR036291">
    <property type="entry name" value="NAD(P)-bd_dom_sf"/>
</dbReference>
<organism evidence="2 3">
    <name type="scientific">Lentzea pudingi</name>
    <dbReference type="NCBI Taxonomy" id="1789439"/>
    <lineage>
        <taxon>Bacteria</taxon>
        <taxon>Bacillati</taxon>
        <taxon>Actinomycetota</taxon>
        <taxon>Actinomycetes</taxon>
        <taxon>Pseudonocardiales</taxon>
        <taxon>Pseudonocardiaceae</taxon>
        <taxon>Lentzea</taxon>
    </lineage>
</organism>
<reference evidence="3" key="1">
    <citation type="journal article" date="2019" name="Int. J. Syst. Evol. Microbiol.">
        <title>The Global Catalogue of Microorganisms (GCM) 10K type strain sequencing project: providing services to taxonomists for standard genome sequencing and annotation.</title>
        <authorList>
            <consortium name="The Broad Institute Genomics Platform"/>
            <consortium name="The Broad Institute Genome Sequencing Center for Infectious Disease"/>
            <person name="Wu L."/>
            <person name="Ma J."/>
        </authorList>
    </citation>
    <scope>NUCLEOTIDE SEQUENCE [LARGE SCALE GENOMIC DNA]</scope>
    <source>
        <strain evidence="3">CGMCC 4.7319</strain>
    </source>
</reference>
<keyword evidence="3" id="KW-1185">Reference proteome</keyword>
<dbReference type="SUPFAM" id="SSF51735">
    <property type="entry name" value="NAD(P)-binding Rossmann-fold domains"/>
    <property type="match status" value="1"/>
</dbReference>
<dbReference type="PANTHER" id="PTHR48079">
    <property type="entry name" value="PROTEIN YEEZ"/>
    <property type="match status" value="1"/>
</dbReference>
<gene>
    <name evidence="2" type="ORF">GCM10011609_88320</name>
</gene>
<dbReference type="PANTHER" id="PTHR48079:SF6">
    <property type="entry name" value="NAD(P)-BINDING DOMAIN-CONTAINING PROTEIN-RELATED"/>
    <property type="match status" value="1"/>
</dbReference>
<comment type="caution">
    <text evidence="2">The sequence shown here is derived from an EMBL/GenBank/DDBJ whole genome shotgun (WGS) entry which is preliminary data.</text>
</comment>
<evidence type="ECO:0000259" key="1">
    <source>
        <dbReference type="Pfam" id="PF01073"/>
    </source>
</evidence>
<dbReference type="EMBL" id="BMNC01000041">
    <property type="protein sequence ID" value="GGN30493.1"/>
    <property type="molecule type" value="Genomic_DNA"/>
</dbReference>
<evidence type="ECO:0000313" key="2">
    <source>
        <dbReference type="EMBL" id="GGN30493.1"/>
    </source>
</evidence>
<evidence type="ECO:0000313" key="3">
    <source>
        <dbReference type="Proteomes" id="UP000597656"/>
    </source>
</evidence>
<sequence length="260" mass="27868">MEGCELVFHSAALTARGGSRRAFWSVNVQGTKNVLQSARRASVRRLIHVGTEAALMGGQALVNVDETAVLRPDSAAPYASSKAVAEQLVLGAYGEGLETVAVRPRFVWGRGDTTVLPELLDAVRRGRFAWIGGGRHLIDTTHVDNAVEGLLLAADRGRPGQAYFVTDGEPVVFRDFITALLATQGVVAPRRSMPVGVANALTKMGEALWQTLRLKGAPPVDRMSFWLSSQECTIDITKARTELGYTPVTSRTAGLAALSQ</sequence>